<comment type="caution">
    <text evidence="1">The sequence shown here is derived from an EMBL/GenBank/DDBJ whole genome shotgun (WGS) entry which is preliminary data.</text>
</comment>
<gene>
    <name evidence="1" type="ORF">GCM10010978_22200</name>
</gene>
<sequence length="62" mass="6956">MSTSEATFPLKVTLEPGYEHFENPCPMLADFSSVNIQFTKYPILQKPTKDEPASSFVSFTLP</sequence>
<protein>
    <submittedName>
        <fullName evidence="1">Uncharacterized protein</fullName>
    </submittedName>
</protein>
<evidence type="ECO:0000313" key="1">
    <source>
        <dbReference type="EMBL" id="GFZ80713.1"/>
    </source>
</evidence>
<reference evidence="1" key="1">
    <citation type="journal article" date="2014" name="Int. J. Syst. Evol. Microbiol.">
        <title>Complete genome sequence of Corynebacterium casei LMG S-19264T (=DSM 44701T), isolated from a smear-ripened cheese.</title>
        <authorList>
            <consortium name="US DOE Joint Genome Institute (JGI-PGF)"/>
            <person name="Walter F."/>
            <person name="Albersmeier A."/>
            <person name="Kalinowski J."/>
            <person name="Ruckert C."/>
        </authorList>
    </citation>
    <scope>NUCLEOTIDE SEQUENCE</scope>
    <source>
        <strain evidence="1">CGMCC 1.12360</strain>
    </source>
</reference>
<keyword evidence="2" id="KW-1185">Reference proteome</keyword>
<dbReference type="AlphaFoldDB" id="A0A8J2TLX1"/>
<organism evidence="1 2">
    <name type="scientific">Compostibacillus humi</name>
    <dbReference type="NCBI Taxonomy" id="1245525"/>
    <lineage>
        <taxon>Bacteria</taxon>
        <taxon>Bacillati</taxon>
        <taxon>Bacillota</taxon>
        <taxon>Bacilli</taxon>
        <taxon>Bacillales</taxon>
        <taxon>Bacillaceae</taxon>
        <taxon>Compostibacillus</taxon>
    </lineage>
</organism>
<evidence type="ECO:0000313" key="2">
    <source>
        <dbReference type="Proteomes" id="UP000602050"/>
    </source>
</evidence>
<dbReference type="EMBL" id="BMEV01000042">
    <property type="protein sequence ID" value="GFZ80713.1"/>
    <property type="molecule type" value="Genomic_DNA"/>
</dbReference>
<name>A0A8J2TLX1_9BACI</name>
<reference evidence="1" key="2">
    <citation type="submission" date="2020-09" db="EMBL/GenBank/DDBJ databases">
        <authorList>
            <person name="Sun Q."/>
            <person name="Zhou Y."/>
        </authorList>
    </citation>
    <scope>NUCLEOTIDE SEQUENCE</scope>
    <source>
        <strain evidence="1">CGMCC 1.12360</strain>
    </source>
</reference>
<accession>A0A8J2TLX1</accession>
<proteinExistence type="predicted"/>
<dbReference type="Proteomes" id="UP000602050">
    <property type="component" value="Unassembled WGS sequence"/>
</dbReference>